<dbReference type="AlphaFoldDB" id="A0A1G7SC25"/>
<dbReference type="RefSeq" id="WP_089833641.1">
    <property type="nucleotide sequence ID" value="NZ_FNBN01000003.1"/>
</dbReference>
<dbReference type="InterPro" id="IPR014710">
    <property type="entry name" value="RmlC-like_jellyroll"/>
</dbReference>
<reference evidence="1 2" key="1">
    <citation type="submission" date="2016-10" db="EMBL/GenBank/DDBJ databases">
        <authorList>
            <person name="de Groot N.N."/>
        </authorList>
    </citation>
    <scope>NUCLEOTIDE SEQUENCE [LARGE SCALE GENOMIC DNA]</scope>
    <source>
        <strain evidence="1 2">DSM 527</strain>
    </source>
</reference>
<dbReference type="SUPFAM" id="SSF51182">
    <property type="entry name" value="RmlC-like cupins"/>
    <property type="match status" value="1"/>
</dbReference>
<name>A0A1G7SC25_CHIFI</name>
<dbReference type="InterPro" id="IPR011051">
    <property type="entry name" value="RmlC_Cupin_sf"/>
</dbReference>
<evidence type="ECO:0008006" key="3">
    <source>
        <dbReference type="Google" id="ProtNLM"/>
    </source>
</evidence>
<dbReference type="STRING" id="104663.SAMN04488121_103815"/>
<protein>
    <recommendedName>
        <fullName evidence="3">Mannose-6-phosphate isomerase, cupin superfamily</fullName>
    </recommendedName>
</protein>
<dbReference type="Proteomes" id="UP000199045">
    <property type="component" value="Unassembled WGS sequence"/>
</dbReference>
<organism evidence="1 2">
    <name type="scientific">Chitinophaga filiformis</name>
    <name type="common">Myxococcus filiformis</name>
    <name type="synonym">Flexibacter filiformis</name>
    <dbReference type="NCBI Taxonomy" id="104663"/>
    <lineage>
        <taxon>Bacteria</taxon>
        <taxon>Pseudomonadati</taxon>
        <taxon>Bacteroidota</taxon>
        <taxon>Chitinophagia</taxon>
        <taxon>Chitinophagales</taxon>
        <taxon>Chitinophagaceae</taxon>
        <taxon>Chitinophaga</taxon>
    </lineage>
</organism>
<evidence type="ECO:0000313" key="1">
    <source>
        <dbReference type="EMBL" id="SDG20578.1"/>
    </source>
</evidence>
<dbReference type="OrthoDB" id="9794443at2"/>
<sequence length="117" mass="13245">MHSGNIPFHLTNWEDIPTVEHSGETGVAYWKTLQYGDLRIRIVEYSKNYKADHWCSKGHIIYCIDGEMTTELSDGSKHTLTKGMSYQVSDELSSHRTSSEEGVKLFIVDGSFLGSEK</sequence>
<accession>A0A1G7SC25</accession>
<evidence type="ECO:0000313" key="2">
    <source>
        <dbReference type="Proteomes" id="UP000199045"/>
    </source>
</evidence>
<proteinExistence type="predicted"/>
<dbReference type="NCBIfam" id="NF038084">
    <property type="entry name" value="DHCW_cupin"/>
    <property type="match status" value="1"/>
</dbReference>
<dbReference type="Gene3D" id="2.60.120.10">
    <property type="entry name" value="Jelly Rolls"/>
    <property type="match status" value="1"/>
</dbReference>
<gene>
    <name evidence="1" type="ORF">SAMN04488121_103815</name>
</gene>
<dbReference type="EMBL" id="FNBN01000003">
    <property type="protein sequence ID" value="SDG20578.1"/>
    <property type="molecule type" value="Genomic_DNA"/>
</dbReference>
<dbReference type="InterPro" id="IPR047713">
    <property type="entry name" value="DHCW_cupin"/>
</dbReference>